<evidence type="ECO:0000259" key="1">
    <source>
        <dbReference type="Pfam" id="PF01636"/>
    </source>
</evidence>
<dbReference type="PANTHER" id="PTHR21310">
    <property type="entry name" value="AMINOGLYCOSIDE PHOSPHOTRANSFERASE-RELATED-RELATED"/>
    <property type="match status" value="1"/>
</dbReference>
<comment type="caution">
    <text evidence="2">The sequence shown here is derived from an EMBL/GenBank/DDBJ whole genome shotgun (WGS) entry which is preliminary data.</text>
</comment>
<proteinExistence type="predicted"/>
<dbReference type="InterPro" id="IPR002575">
    <property type="entry name" value="Aminoglycoside_PTrfase"/>
</dbReference>
<evidence type="ECO:0000313" key="3">
    <source>
        <dbReference type="EMBL" id="MDQ0179413.1"/>
    </source>
</evidence>
<keyword evidence="2" id="KW-0808">Transferase</keyword>
<name>A0AAW8DGU4_9MICC</name>
<dbReference type="Gene3D" id="3.30.200.20">
    <property type="entry name" value="Phosphorylase Kinase, domain 1"/>
    <property type="match status" value="1"/>
</dbReference>
<accession>A0AAW8DGU4</accession>
<dbReference type="Proteomes" id="UP001242995">
    <property type="component" value="Unassembled WGS sequence"/>
</dbReference>
<organism evidence="2 5">
    <name type="scientific">Arthrobacter bambusae</name>
    <dbReference type="NCBI Taxonomy" id="1338426"/>
    <lineage>
        <taxon>Bacteria</taxon>
        <taxon>Bacillati</taxon>
        <taxon>Actinomycetota</taxon>
        <taxon>Actinomycetes</taxon>
        <taxon>Micrococcales</taxon>
        <taxon>Micrococcaceae</taxon>
        <taxon>Arthrobacter</taxon>
    </lineage>
</organism>
<feature type="domain" description="Aminoglycoside phosphotransferase" evidence="1">
    <location>
        <begin position="33"/>
        <end position="262"/>
    </location>
</feature>
<keyword evidence="2" id="KW-0418">Kinase</keyword>
<protein>
    <submittedName>
        <fullName evidence="2">Aminoglycoside phosphotransferase (APT) family kinase protein</fullName>
    </submittedName>
</protein>
<dbReference type="PANTHER" id="PTHR21310:SF42">
    <property type="entry name" value="BIFUNCTIONAL AAC_APH"/>
    <property type="match status" value="1"/>
</dbReference>
<dbReference type="InterPro" id="IPR051678">
    <property type="entry name" value="AGP_Transferase"/>
</dbReference>
<keyword evidence="4" id="KW-1185">Reference proteome</keyword>
<evidence type="ECO:0000313" key="5">
    <source>
        <dbReference type="Proteomes" id="UP001242995"/>
    </source>
</evidence>
<dbReference type="EMBL" id="JAUSRG010000002">
    <property type="protein sequence ID" value="MDP9903933.1"/>
    <property type="molecule type" value="Genomic_DNA"/>
</dbReference>
<dbReference type="AlphaFoldDB" id="A0AAW8DGU4"/>
<gene>
    <name evidence="2" type="ORF">J2S90_000879</name>
    <name evidence="3" type="ORF">J2S93_000820</name>
</gene>
<evidence type="ECO:0000313" key="4">
    <source>
        <dbReference type="Proteomes" id="UP001230951"/>
    </source>
</evidence>
<dbReference type="GO" id="GO:0016301">
    <property type="term" value="F:kinase activity"/>
    <property type="evidence" value="ECO:0007669"/>
    <property type="project" value="UniProtKB-KW"/>
</dbReference>
<sequence>MALMPQAELDITAGLVRSLLEDQLPGLADLPLELVANGWDNVMYRLGKEWAVRLPRREAAAQLILHEQHYLPGYAKRSPVPLPSPIHSGRPSADYPWPWSVTPWLEGLSAARAPQELRNAAAEDLAAFLVAIHVPAAPGAPVNPLRGVPLAARSSVVMERLDDSSRYPQAARLRTLLSEACVAPPWDGPGLWLHGDLHPANVLLRPDGRLAAVVDFGDLGAGDPAVDLAVAWLMFDGGARRRFMAAFGGAVDAATWARSRGWAVVLATAMVSFSDDNPRMAGIGHFGVEQLLSEAL</sequence>
<dbReference type="Gene3D" id="3.90.1200.10">
    <property type="match status" value="1"/>
</dbReference>
<evidence type="ECO:0000313" key="2">
    <source>
        <dbReference type="EMBL" id="MDP9903933.1"/>
    </source>
</evidence>
<dbReference type="CDD" id="cd05155">
    <property type="entry name" value="APH_ChoK_like_1"/>
    <property type="match status" value="1"/>
</dbReference>
<dbReference type="InterPro" id="IPR011009">
    <property type="entry name" value="Kinase-like_dom_sf"/>
</dbReference>
<dbReference type="RefSeq" id="WP_306959488.1">
    <property type="nucleotide sequence ID" value="NZ_JAUSRG010000002.1"/>
</dbReference>
<dbReference type="SUPFAM" id="SSF56112">
    <property type="entry name" value="Protein kinase-like (PK-like)"/>
    <property type="match status" value="1"/>
</dbReference>
<dbReference type="EMBL" id="JAUSTF010000001">
    <property type="protein sequence ID" value="MDQ0179413.1"/>
    <property type="molecule type" value="Genomic_DNA"/>
</dbReference>
<dbReference type="Proteomes" id="UP001230951">
    <property type="component" value="Unassembled WGS sequence"/>
</dbReference>
<dbReference type="Pfam" id="PF01636">
    <property type="entry name" value="APH"/>
    <property type="match status" value="1"/>
</dbReference>
<reference evidence="2 4" key="1">
    <citation type="submission" date="2023-07" db="EMBL/GenBank/DDBJ databases">
        <title>Sorghum-associated microbial communities from plants grown in Nebraska, USA.</title>
        <authorList>
            <person name="Schachtman D."/>
        </authorList>
    </citation>
    <scope>NUCLEOTIDE SEQUENCE</scope>
    <source>
        <strain evidence="2">DS1006</strain>
        <strain evidence="3 4">DS1016</strain>
    </source>
</reference>